<evidence type="ECO:0000256" key="4">
    <source>
        <dbReference type="ARBA" id="ARBA00022989"/>
    </source>
</evidence>
<evidence type="ECO:0000256" key="1">
    <source>
        <dbReference type="ARBA" id="ARBA00004370"/>
    </source>
</evidence>
<dbReference type="GO" id="GO:0016020">
    <property type="term" value="C:membrane"/>
    <property type="evidence" value="ECO:0007669"/>
    <property type="project" value="UniProtKB-SubCell"/>
</dbReference>
<evidence type="ECO:0000259" key="8">
    <source>
        <dbReference type="Pfam" id="PF24160"/>
    </source>
</evidence>
<feature type="domain" description="Protein root UVB sensitive/RUS" evidence="7">
    <location>
        <begin position="79"/>
        <end position="226"/>
    </location>
</feature>
<gene>
    <name evidence="9" type="ORF">OHC33_002766</name>
</gene>
<keyword evidence="3" id="KW-0812">Transmembrane</keyword>
<keyword evidence="4" id="KW-1133">Transmembrane helix</keyword>
<dbReference type="InterPro" id="IPR055412">
    <property type="entry name" value="UVB_sens_C"/>
</dbReference>
<comment type="subcellular location">
    <subcellularLocation>
        <location evidence="1">Membrane</location>
    </subcellularLocation>
</comment>
<proteinExistence type="inferred from homology"/>
<feature type="domain" description="Protein root UVB sensitive/RUS" evidence="7">
    <location>
        <begin position="247"/>
        <end position="368"/>
    </location>
</feature>
<dbReference type="Proteomes" id="UP001316803">
    <property type="component" value="Unassembled WGS sequence"/>
</dbReference>
<evidence type="ECO:0000313" key="9">
    <source>
        <dbReference type="EMBL" id="KAK5956192.1"/>
    </source>
</evidence>
<evidence type="ECO:0000256" key="3">
    <source>
        <dbReference type="ARBA" id="ARBA00022692"/>
    </source>
</evidence>
<comment type="similarity">
    <text evidence="2">Belongs to the RUS1 family.</text>
</comment>
<accession>A0AAN8I5X6</accession>
<dbReference type="PANTHER" id="PTHR12770">
    <property type="entry name" value="RUS1 FAMILY PROTEIN C16ORF58"/>
    <property type="match status" value="1"/>
</dbReference>
<keyword evidence="5" id="KW-0472">Membrane</keyword>
<feature type="region of interest" description="Disordered" evidence="6">
    <location>
        <begin position="134"/>
        <end position="154"/>
    </location>
</feature>
<evidence type="ECO:0008006" key="11">
    <source>
        <dbReference type="Google" id="ProtNLM"/>
    </source>
</evidence>
<dbReference type="PANTHER" id="PTHR12770:SF31">
    <property type="entry name" value="RUS FAMILY MEMBER 1"/>
    <property type="match status" value="1"/>
</dbReference>
<evidence type="ECO:0000259" key="7">
    <source>
        <dbReference type="Pfam" id="PF04884"/>
    </source>
</evidence>
<dbReference type="InterPro" id="IPR006968">
    <property type="entry name" value="RUS_fam"/>
</dbReference>
<dbReference type="AlphaFoldDB" id="A0AAN8I5X6"/>
<sequence>MAPKKQLTLREIDPTSGQTTKTYILSTIDAGLGSNKQNARLDQIPLQPSTTAATEIHLHTNAQRHQFNFNALLLTYYHTLLTHLKSLFLPTGYPHTVTPDYTPYQLYDSIQAFASTIAGLLSSRAVLQSLNVISSSSSPSSSSDTPNSTNTIPPDSATAATAATLLSILQSTLSNLTTILFASHAAPRISTDVKFYRFLADVANDAAFVLDLLAPSLPGTFGVLLSYLPMFDFVSRGETSLLRLYRLELLAPFIASPRVVVLCTSAMLRAICGVAGGSSKAVLSAHFARDNPESVGDLNAKDGSQETVVNLVGMWIGGFVVSRVDGFGATWCWMGVLLAVHLWANYRAVRSVRLRGLNRERAGVVMGRIVAGEGAGGEGIGVDVVGRDESVLGMRRWIARLWRRESTATWRSWKVGVSVEEFLEAIGGSGGQLGRSKTAMRQLAADQLSSLISIFEGEAYLLWISERGKVAIALKKDATPVTQLRAFYHAFLAQQSQARYSRNKRQQVLELLSDSLEEVRQSWEKVRSKLEETGWDLNSTNLEDGQGVRIDMS</sequence>
<dbReference type="InterPro" id="IPR054549">
    <property type="entry name" value="UVB_sens_RUS_dom"/>
</dbReference>
<protein>
    <recommendedName>
        <fullName evidence="11">DUF647-domain-containing protein</fullName>
    </recommendedName>
</protein>
<feature type="domain" description="Root UVB sensitive protein C-terminal" evidence="8">
    <location>
        <begin position="457"/>
        <end position="543"/>
    </location>
</feature>
<evidence type="ECO:0000256" key="6">
    <source>
        <dbReference type="SAM" id="MobiDB-lite"/>
    </source>
</evidence>
<evidence type="ECO:0000256" key="5">
    <source>
        <dbReference type="ARBA" id="ARBA00023136"/>
    </source>
</evidence>
<evidence type="ECO:0000313" key="10">
    <source>
        <dbReference type="Proteomes" id="UP001316803"/>
    </source>
</evidence>
<dbReference type="Pfam" id="PF24160">
    <property type="entry name" value="UVB_sens_C"/>
    <property type="match status" value="1"/>
</dbReference>
<dbReference type="EMBL" id="JAKLMC020000005">
    <property type="protein sequence ID" value="KAK5956192.1"/>
    <property type="molecule type" value="Genomic_DNA"/>
</dbReference>
<evidence type="ECO:0000256" key="2">
    <source>
        <dbReference type="ARBA" id="ARBA00007558"/>
    </source>
</evidence>
<keyword evidence="10" id="KW-1185">Reference proteome</keyword>
<name>A0AAN8I5X6_9EURO</name>
<dbReference type="Pfam" id="PF04884">
    <property type="entry name" value="UVB_sens_prot"/>
    <property type="match status" value="2"/>
</dbReference>
<organism evidence="9 10">
    <name type="scientific">Knufia fluminis</name>
    <dbReference type="NCBI Taxonomy" id="191047"/>
    <lineage>
        <taxon>Eukaryota</taxon>
        <taxon>Fungi</taxon>
        <taxon>Dikarya</taxon>
        <taxon>Ascomycota</taxon>
        <taxon>Pezizomycotina</taxon>
        <taxon>Eurotiomycetes</taxon>
        <taxon>Chaetothyriomycetidae</taxon>
        <taxon>Chaetothyriales</taxon>
        <taxon>Trichomeriaceae</taxon>
        <taxon>Knufia</taxon>
    </lineage>
</organism>
<comment type="caution">
    <text evidence="9">The sequence shown here is derived from an EMBL/GenBank/DDBJ whole genome shotgun (WGS) entry which is preliminary data.</text>
</comment>
<reference evidence="9 10" key="1">
    <citation type="submission" date="2022-12" db="EMBL/GenBank/DDBJ databases">
        <title>Genomic features and morphological characterization of a novel Knufia sp. strain isolated from spacecraft assembly facility.</title>
        <authorList>
            <person name="Teixeira M."/>
            <person name="Chander A.M."/>
            <person name="Stajich J.E."/>
            <person name="Venkateswaran K."/>
        </authorList>
    </citation>
    <scope>NUCLEOTIDE SEQUENCE [LARGE SCALE GENOMIC DNA]</scope>
    <source>
        <strain evidence="9 10">FJI-L2-BK-P2</strain>
    </source>
</reference>